<sequence length="143" mass="16947">MLETLNNVLTNSINSLGFNYSDELSRFAQVRVLTPIKTIKAFSESISKIHRTTIIKNIQKLSKNEICVYNQLASLPDILNDKRFRFTAIIDSTFIRRWSEKVYGCIIRYNYIEEHRKLYQEQINCCIYHNKKGYTQFILQQNL</sequence>
<accession>F8AKI4</accession>
<keyword evidence="2" id="KW-1185">Reference proteome</keyword>
<dbReference type="Proteomes" id="UP000009296">
    <property type="component" value="Chromosome"/>
</dbReference>
<dbReference type="AlphaFoldDB" id="F8AKI4"/>
<reference evidence="1" key="1">
    <citation type="submission" date="2011-05" db="EMBL/GenBank/DDBJ databases">
        <title>Complete sequence of chromosome of Methanothermococcus okinawensis IH1.</title>
        <authorList>
            <consortium name="US DOE Joint Genome Institute"/>
            <person name="Lucas S."/>
            <person name="Han J."/>
            <person name="Lapidus A."/>
            <person name="Cheng J.-F."/>
            <person name="Goodwin L."/>
            <person name="Pitluck S."/>
            <person name="Peters L."/>
            <person name="Mikhailova N."/>
            <person name="Held B."/>
            <person name="Han C."/>
            <person name="Tapia R."/>
            <person name="Land M."/>
            <person name="Hauser L."/>
            <person name="Kyrpides N."/>
            <person name="Ivanova N."/>
            <person name="Pagani I."/>
            <person name="Sieprawska-Lupa M."/>
            <person name="Takai K."/>
            <person name="Miyazaki J."/>
            <person name="Whitman W."/>
            <person name="Woyke T."/>
        </authorList>
    </citation>
    <scope>NUCLEOTIDE SEQUENCE [LARGE SCALE GENOMIC DNA]</scope>
    <source>
        <strain evidence="1">IH1</strain>
    </source>
</reference>
<dbReference type="KEGG" id="mok:Metok_1547"/>
<gene>
    <name evidence="1" type="ordered locus">Metok_1547</name>
</gene>
<organism evidence="1 2">
    <name type="scientific">Methanothermococcus okinawensis (strain DSM 14208 / JCM 11175 / IH1)</name>
    <dbReference type="NCBI Taxonomy" id="647113"/>
    <lineage>
        <taxon>Archaea</taxon>
        <taxon>Methanobacteriati</taxon>
        <taxon>Methanobacteriota</taxon>
        <taxon>Methanomada group</taxon>
        <taxon>Methanococci</taxon>
        <taxon>Methanococcales</taxon>
        <taxon>Methanococcaceae</taxon>
        <taxon>Methanothermococcus</taxon>
    </lineage>
</organism>
<dbReference type="EMBL" id="CP002792">
    <property type="protein sequence ID" value="AEH07510.1"/>
    <property type="molecule type" value="Genomic_DNA"/>
</dbReference>
<dbReference type="RefSeq" id="WP_013867684.1">
    <property type="nucleotide sequence ID" value="NC_015636.1"/>
</dbReference>
<dbReference type="GeneID" id="10773705"/>
<dbReference type="OrthoDB" id="65844at2157"/>
<dbReference type="HOGENOM" id="CLU_1830599_0_0_2"/>
<proteinExistence type="predicted"/>
<evidence type="ECO:0000313" key="1">
    <source>
        <dbReference type="EMBL" id="AEH07510.1"/>
    </source>
</evidence>
<name>F8AKI4_METOI</name>
<dbReference type="STRING" id="647113.Metok_1547"/>
<protein>
    <submittedName>
        <fullName evidence="1">Uncharacterized protein</fullName>
    </submittedName>
</protein>
<evidence type="ECO:0000313" key="2">
    <source>
        <dbReference type="Proteomes" id="UP000009296"/>
    </source>
</evidence>